<feature type="compositionally biased region" description="Polar residues" evidence="4">
    <location>
        <begin position="825"/>
        <end position="844"/>
    </location>
</feature>
<evidence type="ECO:0000256" key="1">
    <source>
        <dbReference type="ARBA" id="ARBA00006150"/>
    </source>
</evidence>
<feature type="region of interest" description="Disordered" evidence="4">
    <location>
        <begin position="125"/>
        <end position="171"/>
    </location>
</feature>
<gene>
    <name evidence="7" type="primary">DPP8</name>
    <name evidence="7" type="ORF">BG006_007334</name>
</gene>
<feature type="region of interest" description="Disordered" evidence="4">
    <location>
        <begin position="233"/>
        <end position="253"/>
    </location>
</feature>
<keyword evidence="2" id="KW-0645">Protease</keyword>
<feature type="region of interest" description="Disordered" evidence="4">
    <location>
        <begin position="886"/>
        <end position="907"/>
    </location>
</feature>
<keyword evidence="3" id="KW-0720">Serine protease</keyword>
<name>A0A9P5SHY5_9FUNG</name>
<feature type="compositionally biased region" description="Low complexity" evidence="4">
    <location>
        <begin position="288"/>
        <end position="304"/>
    </location>
</feature>
<evidence type="ECO:0000256" key="2">
    <source>
        <dbReference type="ARBA" id="ARBA00022438"/>
    </source>
</evidence>
<dbReference type="Proteomes" id="UP000696485">
    <property type="component" value="Unassembled WGS sequence"/>
</dbReference>
<feature type="compositionally biased region" description="Polar residues" evidence="4">
    <location>
        <begin position="888"/>
        <end position="907"/>
    </location>
</feature>
<feature type="region of interest" description="Disordered" evidence="4">
    <location>
        <begin position="276"/>
        <end position="319"/>
    </location>
</feature>
<sequence>MASWDQIRNEVRSFRASVQPTVTTIRDFIFDSRHDRIYFLANDLTKSSKVPMLFRVDLPKPYSEDRDRDQDLDQDMDDEHDHMLFERDMESSSSYEDLSSDQDMGLVPFHPDTYQFAGPPSLHHTIPALIPGPRGSHPYHQNDNPDSSFSFGKASSSSPPSGGISPGTPSLTDQILAAAPVLTWVPVLSEDWLKHSPSERLSSFQFEPQVNRLMFPYGAAIYIGNVQEDGKVNPQPARSVDHGRASNLSRPPYAGVSQNALTASFNFVSVSGPLTSPRAAGTTGTGTGTQANGNSNPNSNSSSPIIDKASPGGRNDPKLGGTDLDLIAFTRDQDIWVMTTSGVETQLTFCSRTSKQSAISCGIAEFVMQEEFHRFTNYYWAPSCPTKMSIVSPTSVPISPVLPSTPQPHVMTPSIQTSGESSPLLPTSGTSPPPILNSMGHKHNGIPPSSKFSPRRKELILYLQVSEAMVDLVTISRQGMQPDHEEYRYPHAGTPNAASDLQIVQFVPKQYDEDHVGEPLHKRLWGRASLSKLFPWLEYIVRFGWLPDGESVWVQILDRRQQITAIVTIPLECFMSVAEQAESSDQVEDELASRIRVIFEEQSDCWINVTDIMHFFPTPRIDHPQDPALSADTIQFIISSETTGFRHLYLATHSTQAGLIMTPITSGNYQVVDKQITVDADRQLVYFIAKKDSVLETHLYVASYARGAPPNNVRRLTELGFSHQVTVDVDKSRFLTLYSSMDQSPACAVMHLRWADCKAGLSAMPIEGVQDGPNAPWCSCGCQLPKISSHAFVIREGITNLSATRIRQFPIVPAQGATNGHARSCSDSSMTRVDSQALSTSSGSTVGFKSGSMNSISGFLASHLLSTHLLPSPRTVVQESMMVVSHGPNGSSAPTMNNLSSSPTSNSWRGSLRFAPAHHPSGSCSSSTSSSNMTAINATHHPAGEFFTFMSSDNVQLHGCLYRPANYVEGQKYPTLVSIYGGPRSQMVTNEYKLPKFLRTFLATRLGLAVVMMDGRGSNDRGVAFESPLQHRMGQIEIQDQVEGLQFLAKPENGGLVDMDRVAISGWSYGGYLSLMALAQYPEIFKVAIAGAPVTQWELYNSAYTERYMGLIHENKDAYVKSNVLSWADKFPDNENRLLIAHGLIDENVHFTNTETLVADLVRFNKPHQIQLYPTERHGLRDARVNEHFETLMFFWLKNYL</sequence>
<dbReference type="Pfam" id="PF00326">
    <property type="entry name" value="Peptidase_S9"/>
    <property type="match status" value="1"/>
</dbReference>
<dbReference type="InterPro" id="IPR002469">
    <property type="entry name" value="Peptidase_S9B_N"/>
</dbReference>
<dbReference type="GO" id="GO:0008239">
    <property type="term" value="F:dipeptidyl-peptidase activity"/>
    <property type="evidence" value="ECO:0007669"/>
    <property type="project" value="TreeGrafter"/>
</dbReference>
<feature type="region of interest" description="Disordered" evidence="4">
    <location>
        <begin position="820"/>
        <end position="844"/>
    </location>
</feature>
<evidence type="ECO:0000313" key="7">
    <source>
        <dbReference type="EMBL" id="KAF9329611.1"/>
    </source>
</evidence>
<protein>
    <submittedName>
        <fullName evidence="7">Dipeptidylpeptidase</fullName>
    </submittedName>
</protein>
<feature type="domain" description="Dipeptidylpeptidase IV N-terminal" evidence="6">
    <location>
        <begin position="457"/>
        <end position="743"/>
    </location>
</feature>
<dbReference type="AlphaFoldDB" id="A0A9P5SHY5"/>
<dbReference type="InterPro" id="IPR029058">
    <property type="entry name" value="AB_hydrolase_fold"/>
</dbReference>
<evidence type="ECO:0000259" key="5">
    <source>
        <dbReference type="Pfam" id="PF00326"/>
    </source>
</evidence>
<evidence type="ECO:0000256" key="4">
    <source>
        <dbReference type="SAM" id="MobiDB-lite"/>
    </source>
</evidence>
<dbReference type="Gene3D" id="3.40.50.1820">
    <property type="entry name" value="alpha/beta hydrolase"/>
    <property type="match status" value="1"/>
</dbReference>
<dbReference type="PANTHER" id="PTHR11731:SF193">
    <property type="entry name" value="DIPEPTIDYL PEPTIDASE 9"/>
    <property type="match status" value="1"/>
</dbReference>
<organism evidence="7 8">
    <name type="scientific">Podila minutissima</name>
    <dbReference type="NCBI Taxonomy" id="64525"/>
    <lineage>
        <taxon>Eukaryota</taxon>
        <taxon>Fungi</taxon>
        <taxon>Fungi incertae sedis</taxon>
        <taxon>Mucoromycota</taxon>
        <taxon>Mortierellomycotina</taxon>
        <taxon>Mortierellomycetes</taxon>
        <taxon>Mortierellales</taxon>
        <taxon>Mortierellaceae</taxon>
        <taxon>Podila</taxon>
    </lineage>
</organism>
<keyword evidence="8" id="KW-1185">Reference proteome</keyword>
<feature type="compositionally biased region" description="Low complexity" evidence="4">
    <location>
        <begin position="147"/>
        <end position="170"/>
    </location>
</feature>
<reference evidence="7" key="1">
    <citation type="journal article" date="2020" name="Fungal Divers.">
        <title>Resolving the Mortierellaceae phylogeny through synthesis of multi-gene phylogenetics and phylogenomics.</title>
        <authorList>
            <person name="Vandepol N."/>
            <person name="Liber J."/>
            <person name="Desiro A."/>
            <person name="Na H."/>
            <person name="Kennedy M."/>
            <person name="Barry K."/>
            <person name="Grigoriev I.V."/>
            <person name="Miller A.N."/>
            <person name="O'Donnell K."/>
            <person name="Stajich J.E."/>
            <person name="Bonito G."/>
        </authorList>
    </citation>
    <scope>NUCLEOTIDE SEQUENCE</scope>
    <source>
        <strain evidence="7">NVP1</strain>
    </source>
</reference>
<dbReference type="Pfam" id="PF00930">
    <property type="entry name" value="DPPIV_N"/>
    <property type="match status" value="2"/>
</dbReference>
<dbReference type="InterPro" id="IPR050278">
    <property type="entry name" value="Serine_Prot_S9B/DPPIV"/>
</dbReference>
<comment type="similarity">
    <text evidence="1">Belongs to the peptidase S9B family.</text>
</comment>
<keyword evidence="2" id="KW-0378">Hydrolase</keyword>
<dbReference type="SUPFAM" id="SSF53474">
    <property type="entry name" value="alpha/beta-Hydrolases"/>
    <property type="match status" value="1"/>
</dbReference>
<feature type="domain" description="Peptidase S9 prolyl oligopeptidase catalytic" evidence="5">
    <location>
        <begin position="1000"/>
        <end position="1201"/>
    </location>
</feature>
<evidence type="ECO:0000313" key="8">
    <source>
        <dbReference type="Proteomes" id="UP000696485"/>
    </source>
</evidence>
<comment type="caution">
    <text evidence="7">The sequence shown here is derived from an EMBL/GenBank/DDBJ whole genome shotgun (WGS) entry which is preliminary data.</text>
</comment>
<feature type="domain" description="Dipeptidylpeptidase IV N-terminal" evidence="6">
    <location>
        <begin position="325"/>
        <end position="383"/>
    </location>
</feature>
<dbReference type="InterPro" id="IPR001375">
    <property type="entry name" value="Peptidase_S9_cat"/>
</dbReference>
<evidence type="ECO:0000256" key="3">
    <source>
        <dbReference type="ARBA" id="ARBA00022825"/>
    </source>
</evidence>
<dbReference type="SUPFAM" id="SSF82171">
    <property type="entry name" value="DPP6 N-terminal domain-like"/>
    <property type="match status" value="1"/>
</dbReference>
<dbReference type="GO" id="GO:0004177">
    <property type="term" value="F:aminopeptidase activity"/>
    <property type="evidence" value="ECO:0007669"/>
    <property type="project" value="UniProtKB-KW"/>
</dbReference>
<dbReference type="EMBL" id="JAAAUY010000460">
    <property type="protein sequence ID" value="KAF9329611.1"/>
    <property type="molecule type" value="Genomic_DNA"/>
</dbReference>
<accession>A0A9P5SHY5</accession>
<proteinExistence type="inferred from homology"/>
<evidence type="ECO:0000259" key="6">
    <source>
        <dbReference type="Pfam" id="PF00930"/>
    </source>
</evidence>
<dbReference type="PANTHER" id="PTHR11731">
    <property type="entry name" value="PROTEASE FAMILY S9B,C DIPEPTIDYL-PEPTIDASE IV-RELATED"/>
    <property type="match status" value="1"/>
</dbReference>
<dbReference type="GO" id="GO:0006508">
    <property type="term" value="P:proteolysis"/>
    <property type="evidence" value="ECO:0007669"/>
    <property type="project" value="InterPro"/>
</dbReference>
<dbReference type="GO" id="GO:0008236">
    <property type="term" value="F:serine-type peptidase activity"/>
    <property type="evidence" value="ECO:0007669"/>
    <property type="project" value="UniProtKB-KW"/>
</dbReference>
<keyword evidence="2" id="KW-0031">Aminopeptidase</keyword>
<dbReference type="Gene3D" id="2.140.10.30">
    <property type="entry name" value="Dipeptidylpeptidase IV, N-terminal domain"/>
    <property type="match status" value="2"/>
</dbReference>